<keyword evidence="8 9" id="KW-0807">Transducer</keyword>
<proteinExistence type="inferred from homology"/>
<dbReference type="PRINTS" id="PR00237">
    <property type="entry name" value="GPCRRHODOPSN"/>
</dbReference>
<evidence type="ECO:0000256" key="9">
    <source>
        <dbReference type="RuleBase" id="RU000688"/>
    </source>
</evidence>
<gene>
    <name evidence="13" type="ORF">NDU88_005952</name>
</gene>
<evidence type="ECO:0000256" key="4">
    <source>
        <dbReference type="ARBA" id="ARBA00022989"/>
    </source>
</evidence>
<evidence type="ECO:0000256" key="6">
    <source>
        <dbReference type="ARBA" id="ARBA00023136"/>
    </source>
</evidence>
<evidence type="ECO:0000256" key="5">
    <source>
        <dbReference type="ARBA" id="ARBA00023040"/>
    </source>
</evidence>
<dbReference type="SUPFAM" id="SSF81321">
    <property type="entry name" value="Family A G protein-coupled receptor-like"/>
    <property type="match status" value="1"/>
</dbReference>
<reference evidence="13" key="1">
    <citation type="journal article" date="2022" name="bioRxiv">
        <title>Sequencing and chromosome-scale assembly of the giantPleurodeles waltlgenome.</title>
        <authorList>
            <person name="Brown T."/>
            <person name="Elewa A."/>
            <person name="Iarovenko S."/>
            <person name="Subramanian E."/>
            <person name="Araus A.J."/>
            <person name="Petzold A."/>
            <person name="Susuki M."/>
            <person name="Suzuki K.-i.T."/>
            <person name="Hayashi T."/>
            <person name="Toyoda A."/>
            <person name="Oliveira C."/>
            <person name="Osipova E."/>
            <person name="Leigh N.D."/>
            <person name="Simon A."/>
            <person name="Yun M.H."/>
        </authorList>
    </citation>
    <scope>NUCLEOTIDE SEQUENCE</scope>
    <source>
        <strain evidence="13">20211129_DDA</strain>
        <tissue evidence="13">Liver</tissue>
    </source>
</reference>
<keyword evidence="7 9" id="KW-0675">Receptor</keyword>
<feature type="transmembrane region" description="Helical" evidence="11">
    <location>
        <begin position="87"/>
        <end position="108"/>
    </location>
</feature>
<feature type="region of interest" description="Disordered" evidence="10">
    <location>
        <begin position="331"/>
        <end position="352"/>
    </location>
</feature>
<feature type="domain" description="G-protein coupled receptors family 1 profile" evidence="12">
    <location>
        <begin position="25"/>
        <end position="298"/>
    </location>
</feature>
<dbReference type="PROSITE" id="PS50262">
    <property type="entry name" value="G_PROTEIN_RECEP_F1_2"/>
    <property type="match status" value="1"/>
</dbReference>
<evidence type="ECO:0000313" key="14">
    <source>
        <dbReference type="Proteomes" id="UP001066276"/>
    </source>
</evidence>
<feature type="transmembrane region" description="Helical" evidence="11">
    <location>
        <begin position="12"/>
        <end position="34"/>
    </location>
</feature>
<evidence type="ECO:0000256" key="10">
    <source>
        <dbReference type="SAM" id="MobiDB-lite"/>
    </source>
</evidence>
<comment type="caution">
    <text evidence="13">The sequence shown here is derived from an EMBL/GenBank/DDBJ whole genome shotgun (WGS) entry which is preliminary data.</text>
</comment>
<keyword evidence="14" id="KW-1185">Reference proteome</keyword>
<feature type="transmembrane region" description="Helical" evidence="11">
    <location>
        <begin position="46"/>
        <end position="67"/>
    </location>
</feature>
<keyword evidence="6 11" id="KW-0472">Membrane</keyword>
<feature type="transmembrane region" description="Helical" evidence="11">
    <location>
        <begin position="185"/>
        <end position="208"/>
    </location>
</feature>
<keyword evidence="2" id="KW-1003">Cell membrane</keyword>
<sequence>MGHAEAFEELLVVYYVALGLIGIPANLFAAFVVLRRPCSLSKTTTIYLVALAMSDTVCLAWAAGFNLSKRLWGGSESPWIYKPWCGLALVLEYGAMLCSAWIIVAFTLERYVVLFCERARRVLARPKVALATVGAVVLLSYLVACGAYLLNEYMRCAAPLSEDFEAALGGDRCYVPNSTYFSTSAWVHTTICGGVPFFLILLFSSLIAHQLRGTMRVKIERDSAAFRLTQARARRSVGLLLTISLTAVCLGLPRFVAECIPYSVGGLDSLGYSAHPSVAAEVTVMLQWLNSGLDFCLYCLACSAFRHQCAAMLHHSGCPTLPAKVTTLKPDTHEPEAAGETPNNTLPARDLR</sequence>
<dbReference type="GO" id="GO:0005886">
    <property type="term" value="C:plasma membrane"/>
    <property type="evidence" value="ECO:0007669"/>
    <property type="project" value="UniProtKB-SubCell"/>
</dbReference>
<dbReference type="PANTHER" id="PTHR46272">
    <property type="entry name" value="G_PROTEIN_RECEP_F1_2 DOMAIN-CONTAINING PROTEIN"/>
    <property type="match status" value="1"/>
</dbReference>
<dbReference type="InterPro" id="IPR000276">
    <property type="entry name" value="GPCR_Rhodpsn"/>
</dbReference>
<dbReference type="PANTHER" id="PTHR46272:SF4">
    <property type="entry name" value="G-PROTEIN COUPLED RECEPTORS FAMILY 1 PROFILE DOMAIN-CONTAINING PROTEIN"/>
    <property type="match status" value="1"/>
</dbReference>
<evidence type="ECO:0000256" key="8">
    <source>
        <dbReference type="ARBA" id="ARBA00023224"/>
    </source>
</evidence>
<keyword evidence="3 9" id="KW-0812">Transmembrane</keyword>
<dbReference type="PROSITE" id="PS00237">
    <property type="entry name" value="G_PROTEIN_RECEP_F1_1"/>
    <property type="match status" value="1"/>
</dbReference>
<evidence type="ECO:0000259" key="12">
    <source>
        <dbReference type="PROSITE" id="PS50262"/>
    </source>
</evidence>
<evidence type="ECO:0000256" key="7">
    <source>
        <dbReference type="ARBA" id="ARBA00023170"/>
    </source>
</evidence>
<evidence type="ECO:0000313" key="13">
    <source>
        <dbReference type="EMBL" id="KAJ1189201.1"/>
    </source>
</evidence>
<name>A0AAV7UKR7_PLEWA</name>
<dbReference type="AlphaFoldDB" id="A0AAV7UKR7"/>
<comment type="subcellular location">
    <subcellularLocation>
        <location evidence="1">Cell membrane</location>
        <topology evidence="1">Multi-pass membrane protein</topology>
    </subcellularLocation>
</comment>
<feature type="transmembrane region" description="Helical" evidence="11">
    <location>
        <begin position="128"/>
        <end position="150"/>
    </location>
</feature>
<protein>
    <recommendedName>
        <fullName evidence="12">G-protein coupled receptors family 1 profile domain-containing protein</fullName>
    </recommendedName>
</protein>
<comment type="similarity">
    <text evidence="9">Belongs to the G-protein coupled receptor 1 family.</text>
</comment>
<keyword evidence="4 11" id="KW-1133">Transmembrane helix</keyword>
<evidence type="ECO:0000256" key="2">
    <source>
        <dbReference type="ARBA" id="ARBA00022475"/>
    </source>
</evidence>
<dbReference type="GO" id="GO:0004930">
    <property type="term" value="F:G protein-coupled receptor activity"/>
    <property type="evidence" value="ECO:0007669"/>
    <property type="project" value="UniProtKB-KW"/>
</dbReference>
<dbReference type="Gene3D" id="1.20.1070.10">
    <property type="entry name" value="Rhodopsin 7-helix transmembrane proteins"/>
    <property type="match status" value="1"/>
</dbReference>
<dbReference type="Pfam" id="PF00001">
    <property type="entry name" value="7tm_1"/>
    <property type="match status" value="1"/>
</dbReference>
<dbReference type="InterPro" id="IPR052477">
    <property type="entry name" value="Orphan_GPCR1"/>
</dbReference>
<evidence type="ECO:0000256" key="11">
    <source>
        <dbReference type="SAM" id="Phobius"/>
    </source>
</evidence>
<evidence type="ECO:0000256" key="3">
    <source>
        <dbReference type="ARBA" id="ARBA00022692"/>
    </source>
</evidence>
<organism evidence="13 14">
    <name type="scientific">Pleurodeles waltl</name>
    <name type="common">Iberian ribbed newt</name>
    <dbReference type="NCBI Taxonomy" id="8319"/>
    <lineage>
        <taxon>Eukaryota</taxon>
        <taxon>Metazoa</taxon>
        <taxon>Chordata</taxon>
        <taxon>Craniata</taxon>
        <taxon>Vertebrata</taxon>
        <taxon>Euteleostomi</taxon>
        <taxon>Amphibia</taxon>
        <taxon>Batrachia</taxon>
        <taxon>Caudata</taxon>
        <taxon>Salamandroidea</taxon>
        <taxon>Salamandridae</taxon>
        <taxon>Pleurodelinae</taxon>
        <taxon>Pleurodeles</taxon>
    </lineage>
</organism>
<evidence type="ECO:0000256" key="1">
    <source>
        <dbReference type="ARBA" id="ARBA00004651"/>
    </source>
</evidence>
<dbReference type="Proteomes" id="UP001066276">
    <property type="component" value="Chromosome 3_1"/>
</dbReference>
<dbReference type="InterPro" id="IPR017452">
    <property type="entry name" value="GPCR_Rhodpsn_7TM"/>
</dbReference>
<dbReference type="EMBL" id="JANPWB010000005">
    <property type="protein sequence ID" value="KAJ1189201.1"/>
    <property type="molecule type" value="Genomic_DNA"/>
</dbReference>
<keyword evidence="5 9" id="KW-0297">G-protein coupled receptor</keyword>
<accession>A0AAV7UKR7</accession>
<feature type="transmembrane region" description="Helical" evidence="11">
    <location>
        <begin position="237"/>
        <end position="256"/>
    </location>
</feature>